<feature type="transmembrane region" description="Helical" evidence="6">
    <location>
        <begin position="36"/>
        <end position="55"/>
    </location>
</feature>
<accession>A0A1Y4L7F9</accession>
<dbReference type="InterPro" id="IPR004680">
    <property type="entry name" value="Cit_transptr-like_dom"/>
</dbReference>
<evidence type="ECO:0000256" key="1">
    <source>
        <dbReference type="ARBA" id="ARBA00004141"/>
    </source>
</evidence>
<evidence type="ECO:0000256" key="4">
    <source>
        <dbReference type="ARBA" id="ARBA00022989"/>
    </source>
</evidence>
<dbReference type="RefSeq" id="WP_087372848.1">
    <property type="nucleotide sequence ID" value="NZ_NFKK01000008.1"/>
</dbReference>
<evidence type="ECO:0000259" key="7">
    <source>
        <dbReference type="Pfam" id="PF03600"/>
    </source>
</evidence>
<evidence type="ECO:0000256" key="6">
    <source>
        <dbReference type="SAM" id="Phobius"/>
    </source>
</evidence>
<dbReference type="PANTHER" id="PTHR43568:SF1">
    <property type="entry name" value="P PROTEIN"/>
    <property type="match status" value="1"/>
</dbReference>
<evidence type="ECO:0000256" key="3">
    <source>
        <dbReference type="ARBA" id="ARBA00022692"/>
    </source>
</evidence>
<feature type="transmembrane region" description="Helical" evidence="6">
    <location>
        <begin position="160"/>
        <end position="182"/>
    </location>
</feature>
<reference evidence="9" key="1">
    <citation type="submission" date="2017-04" db="EMBL/GenBank/DDBJ databases">
        <title>Function of individual gut microbiota members based on whole genome sequencing of pure cultures obtained from chicken caecum.</title>
        <authorList>
            <person name="Medvecky M."/>
            <person name="Cejkova D."/>
            <person name="Polansky O."/>
            <person name="Karasova D."/>
            <person name="Kubasova T."/>
            <person name="Cizek A."/>
            <person name="Rychlik I."/>
        </authorList>
    </citation>
    <scope>NUCLEOTIDE SEQUENCE [LARGE SCALE GENOMIC DNA]</scope>
    <source>
        <strain evidence="9">An180</strain>
    </source>
</reference>
<feature type="domain" description="Citrate transporter-like" evidence="7">
    <location>
        <begin position="22"/>
        <end position="302"/>
    </location>
</feature>
<gene>
    <name evidence="8" type="ORF">B5F17_08185</name>
</gene>
<dbReference type="Pfam" id="PF03600">
    <property type="entry name" value="CitMHS"/>
    <property type="match status" value="1"/>
</dbReference>
<feature type="transmembrane region" description="Helical" evidence="6">
    <location>
        <begin position="349"/>
        <end position="373"/>
    </location>
</feature>
<dbReference type="AlphaFoldDB" id="A0A1Y4L7F9"/>
<keyword evidence="2" id="KW-0813">Transport</keyword>
<comment type="caution">
    <text evidence="8">The sequence shown here is derived from an EMBL/GenBank/DDBJ whole genome shotgun (WGS) entry which is preliminary data.</text>
</comment>
<feature type="transmembrane region" description="Helical" evidence="6">
    <location>
        <begin position="314"/>
        <end position="337"/>
    </location>
</feature>
<protein>
    <submittedName>
        <fullName evidence="8">Citrate transporter</fullName>
    </submittedName>
</protein>
<evidence type="ECO:0000256" key="5">
    <source>
        <dbReference type="ARBA" id="ARBA00023136"/>
    </source>
</evidence>
<feature type="transmembrane region" description="Helical" evidence="6">
    <location>
        <begin position="100"/>
        <end position="116"/>
    </location>
</feature>
<proteinExistence type="predicted"/>
<dbReference type="GO" id="GO:0016020">
    <property type="term" value="C:membrane"/>
    <property type="evidence" value="ECO:0007669"/>
    <property type="project" value="UniProtKB-SubCell"/>
</dbReference>
<evidence type="ECO:0000313" key="9">
    <source>
        <dbReference type="Proteomes" id="UP000195897"/>
    </source>
</evidence>
<feature type="transmembrane region" description="Helical" evidence="6">
    <location>
        <begin position="121"/>
        <end position="140"/>
    </location>
</feature>
<dbReference type="PANTHER" id="PTHR43568">
    <property type="entry name" value="P PROTEIN"/>
    <property type="match status" value="1"/>
</dbReference>
<dbReference type="EMBL" id="NFKK01000008">
    <property type="protein sequence ID" value="OUP52675.1"/>
    <property type="molecule type" value="Genomic_DNA"/>
</dbReference>
<feature type="transmembrane region" description="Helical" evidence="6">
    <location>
        <begin position="203"/>
        <end position="219"/>
    </location>
</feature>
<keyword evidence="5 6" id="KW-0472">Membrane</keyword>
<dbReference type="InterPro" id="IPR051475">
    <property type="entry name" value="Diverse_Ion_Transporter"/>
</dbReference>
<dbReference type="Proteomes" id="UP000195897">
    <property type="component" value="Unassembled WGS sequence"/>
</dbReference>
<keyword evidence="3 6" id="KW-0812">Transmembrane</keyword>
<comment type="subcellular location">
    <subcellularLocation>
        <location evidence="1">Membrane</location>
        <topology evidence="1">Multi-pass membrane protein</topology>
    </subcellularLocation>
</comment>
<feature type="transmembrane region" description="Helical" evidence="6">
    <location>
        <begin position="12"/>
        <end position="30"/>
    </location>
</feature>
<sequence length="374" mass="40403">MRYHSLRAFVHGEPVLSASLVCAVISMFFAPPSAAYLGYIDTRVLILLFCLMAVVSGMQKYGVFDLLAQKLLAGRHALRTIVLLLTLLPFFTSMAITNDVALITFVPFAILVLGLVGQRALLIPVIVLQTVAANLGSMVTPVGNPQNLFLYASYELSAGQFFGVVLPFALVSLVGVAALALCRKSCTLQVSFAEPKQITDDKRVTFFGVLFILCLLTVFHVLPDLALLGLVCLSLLLIDRDIFRRIDYGLLLTFVCFFLFAGNIGSLDGVRTSLQNIVSSSPLLASLAASQIISNVPAAVLLRSFTENWQALLLGVNIGGLGTPIASLASLISFRFYAHTPEAKPGRYLAWFTLINVVGLVILVALTWVLGYLG</sequence>
<keyword evidence="4 6" id="KW-1133">Transmembrane helix</keyword>
<organism evidence="8 9">
    <name type="scientific">Butyricicoccus pullicaecorum</name>
    <dbReference type="NCBI Taxonomy" id="501571"/>
    <lineage>
        <taxon>Bacteria</taxon>
        <taxon>Bacillati</taxon>
        <taxon>Bacillota</taxon>
        <taxon>Clostridia</taxon>
        <taxon>Eubacteriales</taxon>
        <taxon>Butyricicoccaceae</taxon>
        <taxon>Butyricicoccus</taxon>
    </lineage>
</organism>
<evidence type="ECO:0000313" key="8">
    <source>
        <dbReference type="EMBL" id="OUP52675.1"/>
    </source>
</evidence>
<dbReference type="GO" id="GO:0055085">
    <property type="term" value="P:transmembrane transport"/>
    <property type="evidence" value="ECO:0007669"/>
    <property type="project" value="InterPro"/>
</dbReference>
<name>A0A1Y4L7F9_9FIRM</name>
<evidence type="ECO:0000256" key="2">
    <source>
        <dbReference type="ARBA" id="ARBA00022448"/>
    </source>
</evidence>
<feature type="transmembrane region" description="Helical" evidence="6">
    <location>
        <begin position="250"/>
        <end position="270"/>
    </location>
</feature>